<feature type="binding site" evidence="15">
    <location>
        <position position="78"/>
    </location>
    <ligand>
        <name>ATP</name>
        <dbReference type="ChEBI" id="CHEBI:30616"/>
    </ligand>
</feature>
<dbReference type="Pfam" id="PF03481">
    <property type="entry name" value="Sua5_C"/>
    <property type="match status" value="1"/>
</dbReference>
<comment type="subcellular location">
    <subcellularLocation>
        <location evidence="1 14">Cytoplasm</location>
    </subcellularLocation>
</comment>
<feature type="domain" description="YrdC-like" evidence="16">
    <location>
        <begin position="33"/>
        <end position="221"/>
    </location>
</feature>
<evidence type="ECO:0000256" key="11">
    <source>
        <dbReference type="ARBA" id="ARBA00029774"/>
    </source>
</evidence>
<dbReference type="GO" id="GO:0003725">
    <property type="term" value="F:double-stranded RNA binding"/>
    <property type="evidence" value="ECO:0007669"/>
    <property type="project" value="UniProtKB-UniRule"/>
</dbReference>
<feature type="binding site" evidence="15">
    <location>
        <position position="173"/>
    </location>
    <ligand>
        <name>ATP</name>
        <dbReference type="ChEBI" id="CHEBI:30616"/>
    </ligand>
</feature>
<evidence type="ECO:0000256" key="15">
    <source>
        <dbReference type="PIRSR" id="PIRSR004930-1"/>
    </source>
</evidence>
<dbReference type="GO" id="GO:0005524">
    <property type="term" value="F:ATP binding"/>
    <property type="evidence" value="ECO:0007669"/>
    <property type="project" value="UniProtKB-UniRule"/>
</dbReference>
<feature type="binding site" evidence="15">
    <location>
        <position position="82"/>
    </location>
    <ligand>
        <name>ATP</name>
        <dbReference type="ChEBI" id="CHEBI:30616"/>
    </ligand>
</feature>
<dbReference type="SUPFAM" id="SSF55821">
    <property type="entry name" value="YrdC/RibB"/>
    <property type="match status" value="1"/>
</dbReference>
<evidence type="ECO:0000256" key="3">
    <source>
        <dbReference type="ARBA" id="ARBA00012584"/>
    </source>
</evidence>
<dbReference type="OrthoDB" id="412787at2759"/>
<dbReference type="GO" id="GO:0006450">
    <property type="term" value="P:regulation of translational fidelity"/>
    <property type="evidence" value="ECO:0007669"/>
    <property type="project" value="EnsemblFungi"/>
</dbReference>
<evidence type="ECO:0000256" key="12">
    <source>
        <dbReference type="ARBA" id="ARBA00048366"/>
    </source>
</evidence>
<dbReference type="GO" id="GO:0000723">
    <property type="term" value="P:telomere maintenance"/>
    <property type="evidence" value="ECO:0007669"/>
    <property type="project" value="EnsemblFungi"/>
</dbReference>
<protein>
    <recommendedName>
        <fullName evidence="4 14">Threonylcarbamoyl-AMP synthase</fullName>
        <shortName evidence="14">TC-AMP synthase</shortName>
        <ecNumber evidence="3 14">2.7.7.87</ecNumber>
    </recommendedName>
    <alternativeName>
        <fullName evidence="11 14">L-threonylcarbamoyladenylate synthase</fullName>
    </alternativeName>
</protein>
<dbReference type="InterPro" id="IPR038385">
    <property type="entry name" value="Sua5/YwlC_C"/>
</dbReference>
<keyword evidence="18" id="KW-1185">Reference proteome</keyword>
<dbReference type="GO" id="GO:0000049">
    <property type="term" value="F:tRNA binding"/>
    <property type="evidence" value="ECO:0007669"/>
    <property type="project" value="TreeGrafter"/>
</dbReference>
<dbReference type="PANTHER" id="PTHR17490:SF16">
    <property type="entry name" value="THREONYLCARBAMOYL-AMP SYNTHASE"/>
    <property type="match status" value="1"/>
</dbReference>
<dbReference type="InterPro" id="IPR050156">
    <property type="entry name" value="TC-AMP_synthase_SUA5"/>
</dbReference>
<evidence type="ECO:0000313" key="17">
    <source>
        <dbReference type="EMBL" id="OZJ06124.1"/>
    </source>
</evidence>
<evidence type="ECO:0000256" key="4">
    <source>
        <dbReference type="ARBA" id="ARBA00015492"/>
    </source>
</evidence>
<dbReference type="PANTHER" id="PTHR17490">
    <property type="entry name" value="SUA5"/>
    <property type="match status" value="1"/>
</dbReference>
<sequence>MLTRVAKVDLDAVSFTGHALDNPTVNIHTAEARQILEEAASVLRRGDPVAIPTETVYGLAADALSPEAVAKIYAAKNRPQDNPLIVHISSLDMLRRLLPGQKIPDIYLPVIRKFWPGALTLILPKSHLIPNAVTCSQPTVAIRFPSHQLCRALISLSDIPLAAPSANTSGKPSPTLASHVYDDMNGKIPLIIDGGPCMHGLESTVLDGLRKPPAILRPGGVTWEMLSTVQDLEGLQNYGTDFREEALEERPTTPGMKYRHYSPEAEVVLIEGVGATDADHQFDLVVRQEMAAISTTEGPRPFKTFGVLKATSPSSTLPPASLSTSNLDPAATIHTFILGSRDSAASIAHNLFAGLRALDALGCQVIFIEALDDDKAHMPGVAVAVMNRVRKAAGRVIKA</sequence>
<keyword evidence="6 14" id="KW-0808">Transferase</keyword>
<evidence type="ECO:0000256" key="7">
    <source>
        <dbReference type="ARBA" id="ARBA00022694"/>
    </source>
</evidence>
<accession>A0A261Y6K3</accession>
<keyword evidence="5 14" id="KW-0963">Cytoplasm</keyword>
<dbReference type="InterPro" id="IPR010923">
    <property type="entry name" value="T(6)A37_SUA5"/>
</dbReference>
<keyword evidence="7 14" id="KW-0819">tRNA processing</keyword>
<feature type="binding site" evidence="15">
    <location>
        <position position="139"/>
    </location>
    <ligand>
        <name>ATP</name>
        <dbReference type="ChEBI" id="CHEBI:30616"/>
    </ligand>
</feature>
<feature type="binding site" evidence="15">
    <location>
        <position position="143"/>
    </location>
    <ligand>
        <name>L-threonine</name>
        <dbReference type="ChEBI" id="CHEBI:57926"/>
    </ligand>
</feature>
<keyword evidence="8 14" id="KW-0548">Nucleotidyltransferase</keyword>
<dbReference type="Proteomes" id="UP000242875">
    <property type="component" value="Unassembled WGS sequence"/>
</dbReference>
<evidence type="ECO:0000256" key="13">
    <source>
        <dbReference type="ARBA" id="ARBA00056339"/>
    </source>
</evidence>
<dbReference type="GO" id="GO:0061710">
    <property type="term" value="F:L-threonylcarbamoyladenylate synthase"/>
    <property type="evidence" value="ECO:0007669"/>
    <property type="project" value="UniProtKB-EC"/>
</dbReference>
<reference evidence="17 18" key="1">
    <citation type="journal article" date="2017" name="Mycologia">
        <title>Bifiguratus adelaidae, gen. et sp. nov., a new member of Mucoromycotina in endophytic and soil-dwelling habitats.</title>
        <authorList>
            <person name="Torres-Cruz T.J."/>
            <person name="Billingsley Tobias T.L."/>
            <person name="Almatruk M."/>
            <person name="Hesse C."/>
            <person name="Kuske C.R."/>
            <person name="Desiro A."/>
            <person name="Benucci G.M."/>
            <person name="Bonito G."/>
            <person name="Stajich J.E."/>
            <person name="Dunlap C."/>
            <person name="Arnold A.E."/>
            <person name="Porras-Alfaro A."/>
        </authorList>
    </citation>
    <scope>NUCLEOTIDE SEQUENCE [LARGE SCALE GENOMIC DNA]</scope>
    <source>
        <strain evidence="17 18">AZ0501</strain>
    </source>
</reference>
<dbReference type="FunFam" id="3.90.870.10:FF:000008">
    <property type="entry name" value="Threonylcarbamoyl-AMP synthase"/>
    <property type="match status" value="1"/>
</dbReference>
<comment type="similarity">
    <text evidence="2 14">Belongs to the SUA5 family.</text>
</comment>
<comment type="catalytic activity">
    <reaction evidence="12 14">
        <text>L-threonine + hydrogencarbonate + ATP = L-threonylcarbamoyladenylate + diphosphate + H2O</text>
        <dbReference type="Rhea" id="RHEA:36407"/>
        <dbReference type="ChEBI" id="CHEBI:15377"/>
        <dbReference type="ChEBI" id="CHEBI:17544"/>
        <dbReference type="ChEBI" id="CHEBI:30616"/>
        <dbReference type="ChEBI" id="CHEBI:33019"/>
        <dbReference type="ChEBI" id="CHEBI:57926"/>
        <dbReference type="ChEBI" id="CHEBI:73682"/>
        <dbReference type="EC" id="2.7.7.87"/>
    </reaction>
</comment>
<dbReference type="NCBIfam" id="TIGR00057">
    <property type="entry name" value="L-threonylcarbamoyladenylate synthase"/>
    <property type="match status" value="1"/>
</dbReference>
<keyword evidence="10 14" id="KW-0067">ATP-binding</keyword>
<evidence type="ECO:0000256" key="14">
    <source>
        <dbReference type="PIRNR" id="PIRNR004930"/>
    </source>
</evidence>
<evidence type="ECO:0000256" key="5">
    <source>
        <dbReference type="ARBA" id="ARBA00022490"/>
    </source>
</evidence>
<dbReference type="GO" id="GO:0043047">
    <property type="term" value="F:single-stranded telomeric DNA binding"/>
    <property type="evidence" value="ECO:0007669"/>
    <property type="project" value="EnsemblFungi"/>
</dbReference>
<evidence type="ECO:0000256" key="2">
    <source>
        <dbReference type="ARBA" id="ARBA00007663"/>
    </source>
</evidence>
<dbReference type="GO" id="GO:0002949">
    <property type="term" value="P:tRNA threonylcarbamoyladenosine modification"/>
    <property type="evidence" value="ECO:0007669"/>
    <property type="project" value="EnsemblFungi"/>
</dbReference>
<feature type="binding site" evidence="15">
    <location>
        <position position="87"/>
    </location>
    <ligand>
        <name>L-threonine</name>
        <dbReference type="ChEBI" id="CHEBI:57926"/>
    </ligand>
</feature>
<organism evidence="17 18">
    <name type="scientific">Bifiguratus adelaidae</name>
    <dbReference type="NCBI Taxonomy" id="1938954"/>
    <lineage>
        <taxon>Eukaryota</taxon>
        <taxon>Fungi</taxon>
        <taxon>Fungi incertae sedis</taxon>
        <taxon>Mucoromycota</taxon>
        <taxon>Mucoromycotina</taxon>
        <taxon>Endogonomycetes</taxon>
        <taxon>Endogonales</taxon>
        <taxon>Endogonales incertae sedis</taxon>
        <taxon>Bifiguratus</taxon>
    </lineage>
</organism>
<dbReference type="Gene3D" id="3.90.870.10">
    <property type="entry name" value="DHBP synthase"/>
    <property type="match status" value="1"/>
</dbReference>
<comment type="function">
    <text evidence="13">Required for the formation of a threonylcarbamoyl group on adenosine at position 37 (t(6)A37) in tRNAs that read codons beginning with adenine. Likely catalyzes the conversion of L-threonine, HCO(3)(-)/CO(2) and ATP to give threonylcarbamoyl-AMP (TC-AMP) as the acyladenylate intermediate, with the release of diphosphate. Required for normal translation, by ensuring translation fidelity at the level of codon recognition, appropriate translation initiation selection and maintenance of reading frame. Also involved in telomere replication. Binds to single-stranded telomeric (ssTG) DNA and positively regulates telomere length.</text>
</comment>
<feature type="binding site" evidence="15">
    <location>
        <position position="261"/>
    </location>
    <ligand>
        <name>ATP</name>
        <dbReference type="ChEBI" id="CHEBI:30616"/>
    </ligand>
</feature>
<feature type="binding site" evidence="15">
    <location>
        <position position="217"/>
    </location>
    <ligand>
        <name>ATP</name>
        <dbReference type="ChEBI" id="CHEBI:30616"/>
    </ligand>
</feature>
<comment type="caution">
    <text evidence="17">The sequence shown here is derived from an EMBL/GenBank/DDBJ whole genome shotgun (WGS) entry which is preliminary data.</text>
</comment>
<dbReference type="AlphaFoldDB" id="A0A261Y6K3"/>
<feature type="binding site" evidence="15">
    <location>
        <position position="163"/>
    </location>
    <ligand>
        <name>L-threonine</name>
        <dbReference type="ChEBI" id="CHEBI:57926"/>
    </ligand>
</feature>
<dbReference type="InterPro" id="IPR006070">
    <property type="entry name" value="Sua5-like_dom"/>
</dbReference>
<dbReference type="Gene3D" id="3.40.50.11030">
    <property type="entry name" value="Threonylcarbamoyl-AMP synthase, C-terminal domain"/>
    <property type="match status" value="1"/>
</dbReference>
<dbReference type="EMBL" id="MVBO01000006">
    <property type="protein sequence ID" value="OZJ06124.1"/>
    <property type="molecule type" value="Genomic_DNA"/>
</dbReference>
<dbReference type="PROSITE" id="PS51163">
    <property type="entry name" value="YRDC"/>
    <property type="match status" value="1"/>
</dbReference>
<feature type="binding site" evidence="15">
    <location>
        <position position="55"/>
    </location>
    <ligand>
        <name>L-threonine</name>
        <dbReference type="ChEBI" id="CHEBI:57926"/>
    </ligand>
</feature>
<name>A0A261Y6K3_9FUNG</name>
<evidence type="ECO:0000256" key="10">
    <source>
        <dbReference type="ARBA" id="ARBA00022840"/>
    </source>
</evidence>
<feature type="binding site" evidence="15">
    <location>
        <position position="203"/>
    </location>
    <ligand>
        <name>L-threonine</name>
        <dbReference type="ChEBI" id="CHEBI:57926"/>
    </ligand>
</feature>
<gene>
    <name evidence="17" type="ORF">BZG36_01039</name>
</gene>
<keyword evidence="9 14" id="KW-0547">Nucleotide-binding</keyword>
<feature type="binding site" evidence="15">
    <location>
        <position position="165"/>
    </location>
    <ligand>
        <name>ATP</name>
        <dbReference type="ChEBI" id="CHEBI:30616"/>
    </ligand>
</feature>
<dbReference type="EC" id="2.7.7.87" evidence="3 14"/>
<evidence type="ECO:0000256" key="9">
    <source>
        <dbReference type="ARBA" id="ARBA00022741"/>
    </source>
</evidence>
<evidence type="ECO:0000259" key="16">
    <source>
        <dbReference type="PROSITE" id="PS51163"/>
    </source>
</evidence>
<dbReference type="Pfam" id="PF01300">
    <property type="entry name" value="Sua5_yciO_yrdC"/>
    <property type="match status" value="1"/>
</dbReference>
<dbReference type="InterPro" id="IPR005145">
    <property type="entry name" value="Sua5_C"/>
</dbReference>
<evidence type="ECO:0000256" key="8">
    <source>
        <dbReference type="ARBA" id="ARBA00022695"/>
    </source>
</evidence>
<evidence type="ECO:0000313" key="18">
    <source>
        <dbReference type="Proteomes" id="UP000242875"/>
    </source>
</evidence>
<evidence type="ECO:0000256" key="1">
    <source>
        <dbReference type="ARBA" id="ARBA00004496"/>
    </source>
</evidence>
<dbReference type="PIRSF" id="PIRSF004930">
    <property type="entry name" value="Tln_factor_SUA5"/>
    <property type="match status" value="1"/>
</dbReference>
<dbReference type="InterPro" id="IPR017945">
    <property type="entry name" value="DHBP_synth_RibB-like_a/b_dom"/>
</dbReference>
<dbReference type="GO" id="GO:0005739">
    <property type="term" value="C:mitochondrion"/>
    <property type="evidence" value="ECO:0007669"/>
    <property type="project" value="EnsemblFungi"/>
</dbReference>
<evidence type="ECO:0000256" key="6">
    <source>
        <dbReference type="ARBA" id="ARBA00022679"/>
    </source>
</evidence>
<proteinExistence type="inferred from homology"/>